<gene>
    <name evidence="1" type="ORF">KL86DYS2_10810</name>
</gene>
<reference evidence="1" key="1">
    <citation type="submission" date="2016-04" db="EMBL/GenBank/DDBJ databases">
        <authorList>
            <person name="Evans L.H."/>
            <person name="Alamgir A."/>
            <person name="Owens N."/>
            <person name="Weber N.D."/>
            <person name="Virtaneva K."/>
            <person name="Barbian K."/>
            <person name="Babar A."/>
            <person name="Rosenke K."/>
        </authorList>
    </citation>
    <scope>NUCLEOTIDE SEQUENCE</scope>
    <source>
        <strain evidence="1">86-2</strain>
    </source>
</reference>
<dbReference type="EMBL" id="FLUL01000001">
    <property type="protein sequence ID" value="SBV94887.1"/>
    <property type="molecule type" value="Genomic_DNA"/>
</dbReference>
<protein>
    <submittedName>
        <fullName evidence="1">Uncharacterized protein</fullName>
    </submittedName>
</protein>
<dbReference type="AlphaFoldDB" id="A0A212J635"/>
<accession>A0A212J635</accession>
<organism evidence="1">
    <name type="scientific">uncultured Dysgonomonas sp</name>
    <dbReference type="NCBI Taxonomy" id="206096"/>
    <lineage>
        <taxon>Bacteria</taxon>
        <taxon>Pseudomonadati</taxon>
        <taxon>Bacteroidota</taxon>
        <taxon>Bacteroidia</taxon>
        <taxon>Bacteroidales</taxon>
        <taxon>Dysgonomonadaceae</taxon>
        <taxon>Dysgonomonas</taxon>
        <taxon>environmental samples</taxon>
    </lineage>
</organism>
<sequence length="49" mass="5866">MNQTIIYHVLSEESLDKKLKEILLTKEESLIERYHGVIMTIAILRRRCH</sequence>
<proteinExistence type="predicted"/>
<name>A0A212J635_9BACT</name>
<evidence type="ECO:0000313" key="1">
    <source>
        <dbReference type="EMBL" id="SBV94887.1"/>
    </source>
</evidence>